<accession>A0A3B0XED5</accession>
<name>A0A3B0XED5_9ZZZZ</name>
<dbReference type="PANTHER" id="PTHR35038:SF10">
    <property type="entry name" value="HIGH-MOLECULAR-WEIGHT CYTOCHROME C"/>
    <property type="match status" value="1"/>
</dbReference>
<reference evidence="2" key="1">
    <citation type="submission" date="2018-06" db="EMBL/GenBank/DDBJ databases">
        <authorList>
            <person name="Zhirakovskaya E."/>
        </authorList>
    </citation>
    <scope>NUCLEOTIDE SEQUENCE</scope>
</reference>
<gene>
    <name evidence="2" type="ORF">MNBD_GAMMA11-983</name>
</gene>
<evidence type="ECO:0000313" key="2">
    <source>
        <dbReference type="EMBL" id="VAW61467.1"/>
    </source>
</evidence>
<proteinExistence type="predicted"/>
<dbReference type="InterPro" id="IPR036280">
    <property type="entry name" value="Multihaem_cyt_sf"/>
</dbReference>
<protein>
    <submittedName>
        <fullName evidence="2">Uncharacterized protein</fullName>
    </submittedName>
</protein>
<evidence type="ECO:0000256" key="1">
    <source>
        <dbReference type="ARBA" id="ARBA00022729"/>
    </source>
</evidence>
<dbReference type="PANTHER" id="PTHR35038">
    <property type="entry name" value="DISSIMILATORY SULFITE REDUCTASE SIRA"/>
    <property type="match status" value="1"/>
</dbReference>
<dbReference type="EMBL" id="UOFG01000147">
    <property type="protein sequence ID" value="VAW61467.1"/>
    <property type="molecule type" value="Genomic_DNA"/>
</dbReference>
<dbReference type="AlphaFoldDB" id="A0A3B0XED5"/>
<organism evidence="2">
    <name type="scientific">hydrothermal vent metagenome</name>
    <dbReference type="NCBI Taxonomy" id="652676"/>
    <lineage>
        <taxon>unclassified sequences</taxon>
        <taxon>metagenomes</taxon>
        <taxon>ecological metagenomes</taxon>
    </lineage>
</organism>
<dbReference type="Gene3D" id="3.90.10.10">
    <property type="entry name" value="Cytochrome C3"/>
    <property type="match status" value="6"/>
</dbReference>
<sequence>MRKLYFILFALSMLVSFPSLAVVSQLEKLVMPGKLIEGHAKYEDECSKCHESFEADQSALCLDCHKKVAADVKKRKGYHGKSRMVKNKSCKSCHTDHQGRKKDVVGLDRETFNHKITDFKLKGRHLHTKCTGCHKKKKKFREAPSDCYACHKEDDAHNKKLGKKCYTCHSEVSWTKIKFDHSKTDFPLKGKHEKASCEGCHPDNRHKDTPTKCYSCHAINDAHKGRYGKKCSTCHSEKEWQTSHFNHNKKTKFRIRGKHKIVGCDSCHKHKKGSIFSKKSHPEKKCYACHKVDDKHRGQNGKKCDKCHSETGWNKNKFDHNRDTKFRIRGHHKKLKCTACHPSGKKKKKLKTGCNFCHKPDDVHKGRRGKQCDKCHKETSWTDSIRFNHDLTEFPLLGQHAILPCEECHAEGEFKGDTSKKCISCHRKDDSHDKTLGTHCEKCHNPNGWGFWLFDHNRQSRFKLEYAHKGLKCKACHKKEMQEHVEQSATCIVCHVRDDVHGGDFGNQCDQCHKTDRFDKNMLLN</sequence>
<keyword evidence="1" id="KW-0732">Signal</keyword>
<dbReference type="InterPro" id="IPR051829">
    <property type="entry name" value="Multiheme_Cytochr_ET"/>
</dbReference>
<dbReference type="SUPFAM" id="SSF48695">
    <property type="entry name" value="Multiheme cytochromes"/>
    <property type="match status" value="3"/>
</dbReference>